<dbReference type="SUPFAM" id="SSF63829">
    <property type="entry name" value="Calcium-dependent phosphotriesterase"/>
    <property type="match status" value="1"/>
</dbReference>
<organism evidence="2 3">
    <name type="scientific">Streptomyces tardus</name>
    <dbReference type="NCBI Taxonomy" id="2780544"/>
    <lineage>
        <taxon>Bacteria</taxon>
        <taxon>Bacillati</taxon>
        <taxon>Actinomycetota</taxon>
        <taxon>Actinomycetes</taxon>
        <taxon>Kitasatosporales</taxon>
        <taxon>Streptomycetaceae</taxon>
        <taxon>Streptomyces</taxon>
    </lineage>
</organism>
<feature type="compositionally biased region" description="Low complexity" evidence="1">
    <location>
        <begin position="58"/>
        <end position="78"/>
    </location>
</feature>
<dbReference type="InterPro" id="IPR006311">
    <property type="entry name" value="TAT_signal"/>
</dbReference>
<dbReference type="RefSeq" id="WP_211038830.1">
    <property type="nucleotide sequence ID" value="NZ_JAELVF020000001.1"/>
</dbReference>
<name>A0A949JT73_9ACTN</name>
<reference evidence="2" key="1">
    <citation type="submission" date="2021-06" db="EMBL/GenBank/DDBJ databases">
        <title>Sequencing of actinobacteria type strains.</title>
        <authorList>
            <person name="Nguyen G.-S."/>
            <person name="Wentzel A."/>
        </authorList>
    </citation>
    <scope>NUCLEOTIDE SEQUENCE</scope>
    <source>
        <strain evidence="2">P38-E01</strain>
    </source>
</reference>
<dbReference type="InterPro" id="IPR008557">
    <property type="entry name" value="PhoX"/>
</dbReference>
<feature type="region of interest" description="Disordered" evidence="1">
    <location>
        <begin position="58"/>
        <end position="80"/>
    </location>
</feature>
<feature type="region of interest" description="Disordered" evidence="1">
    <location>
        <begin position="1"/>
        <end position="26"/>
    </location>
</feature>
<accession>A0A949JT73</accession>
<comment type="caution">
    <text evidence="2">The sequence shown here is derived from an EMBL/GenBank/DDBJ whole genome shotgun (WGS) entry which is preliminary data.</text>
</comment>
<proteinExistence type="predicted"/>
<dbReference type="EMBL" id="JAELVF020000001">
    <property type="protein sequence ID" value="MBU7599695.1"/>
    <property type="molecule type" value="Genomic_DNA"/>
</dbReference>
<dbReference type="Proteomes" id="UP000694501">
    <property type="component" value="Unassembled WGS sequence"/>
</dbReference>
<evidence type="ECO:0000256" key="1">
    <source>
        <dbReference type="SAM" id="MobiDB-lite"/>
    </source>
</evidence>
<dbReference type="PANTHER" id="PTHR35399:SF2">
    <property type="entry name" value="DUF839 DOMAIN-CONTAINING PROTEIN"/>
    <property type="match status" value="1"/>
</dbReference>
<gene>
    <name evidence="2" type="ORF">JGS22_019220</name>
</gene>
<feature type="region of interest" description="Disordered" evidence="1">
    <location>
        <begin position="230"/>
        <end position="252"/>
    </location>
</feature>
<feature type="region of interest" description="Disordered" evidence="1">
    <location>
        <begin position="616"/>
        <end position="644"/>
    </location>
</feature>
<protein>
    <submittedName>
        <fullName evidence="2">PhoX family phosphatase</fullName>
    </submittedName>
</protein>
<dbReference type="AlphaFoldDB" id="A0A949JT73"/>
<dbReference type="Pfam" id="PF05787">
    <property type="entry name" value="PhoX"/>
    <property type="match status" value="1"/>
</dbReference>
<sequence>MSEKRPVFPEFDPDEVSSNPSDNRSFGDVVATRLSRRAALAGGTAAAAAFVMAGGSAQAAPRRGPAAGEEPAAAPAAESGRHGLLGFRQVETHDRDELVVPEGYRVQVLIPWGTPIQPDGPRWLKDASNSAADQEQQVGMHHDGMHYFPLGRGHRGGDRHGKGNERGLLVLNHEYIDQQILFPDGDEEMTGEKVDKALAAQGVSIVEVARGKDGQWRRVKSRYARKVHGNTPVTFSGPVTEKHPALQAGNRPMGTLNNCSMGVTPWGTYLACEENFNSYFGTEDPDWEPDTLQKRYGVDNVGFGYNWHTASERWDVAANPGEVNRFGWITEIDPKDPRQTPVKRTALGRFKREGCMVTEARGRFVGYSGDDQDGDYVYKFVGDRPWREHRRAGRSPLDHGRLHVARYNDDGSGDWLPLVHGEGELTTENGWKDQADVLIRTREAADAVGATRMDRPEWLAVNPKNKDVYVSLTNGSGWDSAATPRDPNPYGHIVRWREKGGDNTATSFHWDIFVLAGDPAYDEEVKLGDNLFGSPDGLWFDADGRLWIQTDVSNSSQNLPEKGYDNIGNNAMLAADPRTREIRRFLVGPRGAEITGVITTPDQRTMFVNVQHPGEATEAWGEPTPQNPRDVSNWPDFDPEGRPRSATLVITREDGGRIGA</sequence>
<dbReference type="PANTHER" id="PTHR35399">
    <property type="entry name" value="SLR8030 PROTEIN"/>
    <property type="match status" value="1"/>
</dbReference>
<evidence type="ECO:0000313" key="2">
    <source>
        <dbReference type="EMBL" id="MBU7599695.1"/>
    </source>
</evidence>
<keyword evidence="3" id="KW-1185">Reference proteome</keyword>
<dbReference type="PROSITE" id="PS51318">
    <property type="entry name" value="TAT"/>
    <property type="match status" value="1"/>
</dbReference>
<evidence type="ECO:0000313" key="3">
    <source>
        <dbReference type="Proteomes" id="UP000694501"/>
    </source>
</evidence>